<dbReference type="RefSeq" id="WP_074941541.1">
    <property type="nucleotide sequence ID" value="NZ_FOWP01000018.1"/>
</dbReference>
<evidence type="ECO:0000256" key="1">
    <source>
        <dbReference type="SAM" id="Phobius"/>
    </source>
</evidence>
<feature type="transmembrane region" description="Helical" evidence="1">
    <location>
        <begin position="182"/>
        <end position="203"/>
    </location>
</feature>
<sequence>MLRIELKAAQSGQPGHGELTVHGWQEGSDALELTVQRNQDGRYLGESGEWDTSPSWHTLDGLNLVDEKLNGEVGPWLIDPLMLDPQMAYMLQLRNEDGSDKGVLRILGTILSSKAAGNSSHDEKKVERKAEPVIAPVVEPEPVPLPEPEAEPEPVELSLDEPLVAEPIAPPPPATVKNPSKLPLILIILLLVLALAAAAWWFLLRKPATEDTAATSSTTPAAGDAAVCSAQALSEGSEDLAFIQACLKSNPSSEQVLEMIAAAKEAKRCGVVQRLYAHKAQSGDAAVAYAYAREYDPQHHTSGGCIEAADGETAAYWYEIAVNNDPGNQDASQRLEELKK</sequence>
<accession>A0A1I5S157</accession>
<evidence type="ECO:0000313" key="2">
    <source>
        <dbReference type="EMBL" id="SFP64473.1"/>
    </source>
</evidence>
<gene>
    <name evidence="2" type="ORF">SAMN05216601_11820</name>
</gene>
<reference evidence="2 3" key="1">
    <citation type="submission" date="2016-10" db="EMBL/GenBank/DDBJ databases">
        <authorList>
            <person name="de Groot N.N."/>
        </authorList>
    </citation>
    <scope>NUCLEOTIDE SEQUENCE [LARGE SCALE GENOMIC DNA]</scope>
    <source>
        <strain evidence="2 3">CCUG 59231</strain>
    </source>
</reference>
<keyword evidence="1" id="KW-1133">Transmembrane helix</keyword>
<evidence type="ECO:0000313" key="3">
    <source>
        <dbReference type="Proteomes" id="UP000182400"/>
    </source>
</evidence>
<dbReference type="EMBL" id="FOWP01000018">
    <property type="protein sequence ID" value="SFP64473.1"/>
    <property type="molecule type" value="Genomic_DNA"/>
</dbReference>
<dbReference type="Proteomes" id="UP000182400">
    <property type="component" value="Unassembled WGS sequence"/>
</dbReference>
<dbReference type="STRING" id="658457.SAMN05216601_11820"/>
<proteinExistence type="predicted"/>
<organism evidence="2 3">
    <name type="scientific">Ectopseudomonas composti</name>
    <dbReference type="NCBI Taxonomy" id="658457"/>
    <lineage>
        <taxon>Bacteria</taxon>
        <taxon>Pseudomonadati</taxon>
        <taxon>Pseudomonadota</taxon>
        <taxon>Gammaproteobacteria</taxon>
        <taxon>Pseudomonadales</taxon>
        <taxon>Pseudomonadaceae</taxon>
        <taxon>Ectopseudomonas</taxon>
    </lineage>
</organism>
<dbReference type="OrthoDB" id="6158985at2"/>
<keyword evidence="1" id="KW-0472">Membrane</keyword>
<dbReference type="AlphaFoldDB" id="A0A1I5S157"/>
<name>A0A1I5S157_9GAMM</name>
<protein>
    <submittedName>
        <fullName evidence="2">Uncharacterized protein</fullName>
    </submittedName>
</protein>
<keyword evidence="1" id="KW-0812">Transmembrane</keyword>